<evidence type="ECO:0000313" key="2">
    <source>
        <dbReference type="Proteomes" id="UP000001477"/>
    </source>
</evidence>
<sequence length="51" mass="5939">MVKSIYIVTDFTKEEKDSIFFNSFNSLLKIAKFNSAFSFIRDDSEFAGLLY</sequence>
<evidence type="ECO:0000313" key="1">
    <source>
        <dbReference type="EMBL" id="ACR75334.1"/>
    </source>
</evidence>
<dbReference type="Proteomes" id="UP000001477">
    <property type="component" value="Chromosome"/>
</dbReference>
<gene>
    <name evidence="1" type="ordered locus">EUBREC_1590</name>
</gene>
<dbReference type="KEGG" id="ere:EUBREC_1590"/>
<dbReference type="EMBL" id="CP001107">
    <property type="protein sequence ID" value="ACR75334.1"/>
    <property type="molecule type" value="Genomic_DNA"/>
</dbReference>
<dbReference type="PaxDb" id="515619-EUBREC_1590"/>
<name>C4Z9B2_AGARV</name>
<protein>
    <submittedName>
        <fullName evidence="1">Uncharacterized protein</fullName>
    </submittedName>
</protein>
<dbReference type="HOGENOM" id="CLU_3098934_0_0_9"/>
<accession>C4Z9B2</accession>
<proteinExistence type="predicted"/>
<dbReference type="AlphaFoldDB" id="C4Z9B2"/>
<reference evidence="1 2" key="1">
    <citation type="journal article" date="2009" name="Proc. Natl. Acad. Sci. U.S.A.">
        <title>Characterizing a model human gut microbiota composed of members of its two dominant bacterial phyla.</title>
        <authorList>
            <person name="Mahowald M.A."/>
            <person name="Rey F.E."/>
            <person name="Seedorf H."/>
            <person name="Turnbaugh P.J."/>
            <person name="Fulton R.S."/>
            <person name="Wollam A."/>
            <person name="Shah N."/>
            <person name="Wang C."/>
            <person name="Magrini V."/>
            <person name="Wilson R.K."/>
            <person name="Cantarel B.L."/>
            <person name="Coutinho P.M."/>
            <person name="Henrissat B."/>
            <person name="Crock L.W."/>
            <person name="Russell A."/>
            <person name="Verberkmoes N.C."/>
            <person name="Hettich R.L."/>
            <person name="Gordon J.I."/>
        </authorList>
    </citation>
    <scope>NUCLEOTIDE SEQUENCE [LARGE SCALE GENOMIC DNA]</scope>
    <source>
        <strain evidence="2">ATCC 33656 / DSM 3377 / JCM 17463 / KCTC 5835 / LMG 30912 / VPI 0990</strain>
    </source>
</reference>
<organism evidence="1 2">
    <name type="scientific">Agathobacter rectalis (strain ATCC 33656 / DSM 3377 / JCM 17463 / KCTC 5835 / VPI 0990)</name>
    <name type="common">Eubacterium rectale</name>
    <dbReference type="NCBI Taxonomy" id="515619"/>
    <lineage>
        <taxon>Bacteria</taxon>
        <taxon>Bacillati</taxon>
        <taxon>Bacillota</taxon>
        <taxon>Clostridia</taxon>
        <taxon>Lachnospirales</taxon>
        <taxon>Lachnospiraceae</taxon>
        <taxon>Agathobacter</taxon>
    </lineage>
</organism>